<name>A0ABQ1UVB4_9FLAO</name>
<dbReference type="EMBL" id="BMKP01000013">
    <property type="protein sequence ID" value="GGF28019.1"/>
    <property type="molecule type" value="Genomic_DNA"/>
</dbReference>
<proteinExistence type="predicted"/>
<evidence type="ECO:0000313" key="1">
    <source>
        <dbReference type="EMBL" id="GGF28019.1"/>
    </source>
</evidence>
<organism evidence="1 2">
    <name type="scientific">Flavobacterium limi</name>
    <dbReference type="NCBI Taxonomy" id="2045105"/>
    <lineage>
        <taxon>Bacteria</taxon>
        <taxon>Pseudomonadati</taxon>
        <taxon>Bacteroidota</taxon>
        <taxon>Flavobacteriia</taxon>
        <taxon>Flavobacteriales</taxon>
        <taxon>Flavobacteriaceae</taxon>
        <taxon>Flavobacterium</taxon>
    </lineage>
</organism>
<evidence type="ECO:0008006" key="3">
    <source>
        <dbReference type="Google" id="ProtNLM"/>
    </source>
</evidence>
<comment type="caution">
    <text evidence="1">The sequence shown here is derived from an EMBL/GenBank/DDBJ whole genome shotgun (WGS) entry which is preliminary data.</text>
</comment>
<protein>
    <recommendedName>
        <fullName evidence="3">IrrE N-terminal-like domain-containing protein</fullName>
    </recommendedName>
</protein>
<reference evidence="2" key="1">
    <citation type="journal article" date="2019" name="Int. J. Syst. Evol. Microbiol.">
        <title>The Global Catalogue of Microorganisms (GCM) 10K type strain sequencing project: providing services to taxonomists for standard genome sequencing and annotation.</title>
        <authorList>
            <consortium name="The Broad Institute Genomics Platform"/>
            <consortium name="The Broad Institute Genome Sequencing Center for Infectious Disease"/>
            <person name="Wu L."/>
            <person name="Ma J."/>
        </authorList>
    </citation>
    <scope>NUCLEOTIDE SEQUENCE [LARGE SCALE GENOMIC DNA]</scope>
    <source>
        <strain evidence="2">CGMCC 1.16060</strain>
    </source>
</reference>
<keyword evidence="2" id="KW-1185">Reference proteome</keyword>
<gene>
    <name evidence="1" type="ORF">GCM10011518_41670</name>
</gene>
<sequence>MNQLIDSRNQNLWDDLSNKFNISIENSFENNYGCYAQNDNVVLYVTSDNLCKDSFTHELLHVYLRSKDCYIGASLTNFIIGDYILSSILSKELIEHIGNSMDHIKMLPLYLEMGFDRKLFIADYNLYKITNEEIQQFESFYRNEQEINLSLVDPYIGRIVAIIADPNDNFDYTADLMRLKQIDSELFEIIKKMFDHWKEIKLDDRKIWDDDYRTVTFNFYEDIKKWMSNNNIK</sequence>
<evidence type="ECO:0000313" key="2">
    <source>
        <dbReference type="Proteomes" id="UP000655016"/>
    </source>
</evidence>
<dbReference type="Proteomes" id="UP000655016">
    <property type="component" value="Unassembled WGS sequence"/>
</dbReference>
<accession>A0ABQ1UVB4</accession>
<dbReference type="RefSeq" id="WP_163396377.1">
    <property type="nucleotide sequence ID" value="NZ_BMKP01000013.1"/>
</dbReference>